<reference evidence="1" key="1">
    <citation type="submission" date="2022-07" db="EMBL/GenBank/DDBJ databases">
        <title>The genome of Lyophyllum shimeji provides insight into the initial evolution of ectomycorrhizal fungal genome.</title>
        <authorList>
            <person name="Kobayashi Y."/>
            <person name="Shibata T."/>
            <person name="Hirakawa H."/>
            <person name="Shigenobu S."/>
            <person name="Nishiyama T."/>
            <person name="Yamada A."/>
            <person name="Hasebe M."/>
            <person name="Kawaguchi M."/>
        </authorList>
    </citation>
    <scope>NUCLEOTIDE SEQUENCE</scope>
    <source>
        <strain evidence="1">AT787</strain>
    </source>
</reference>
<accession>A0A9P3PT24</accession>
<proteinExistence type="predicted"/>
<name>A0A9P3PT24_LYOSH</name>
<dbReference type="Proteomes" id="UP001063166">
    <property type="component" value="Unassembled WGS sequence"/>
</dbReference>
<organism evidence="1 2">
    <name type="scientific">Lyophyllum shimeji</name>
    <name type="common">Hon-shimeji</name>
    <name type="synonym">Tricholoma shimeji</name>
    <dbReference type="NCBI Taxonomy" id="47721"/>
    <lineage>
        <taxon>Eukaryota</taxon>
        <taxon>Fungi</taxon>
        <taxon>Dikarya</taxon>
        <taxon>Basidiomycota</taxon>
        <taxon>Agaricomycotina</taxon>
        <taxon>Agaricomycetes</taxon>
        <taxon>Agaricomycetidae</taxon>
        <taxon>Agaricales</taxon>
        <taxon>Tricholomatineae</taxon>
        <taxon>Lyophyllaceae</taxon>
        <taxon>Lyophyllum</taxon>
    </lineage>
</organism>
<evidence type="ECO:0000313" key="1">
    <source>
        <dbReference type="EMBL" id="GLB40832.1"/>
    </source>
</evidence>
<gene>
    <name evidence="1" type="ORF">LshimejAT787_0900470</name>
</gene>
<comment type="caution">
    <text evidence="1">The sequence shown here is derived from an EMBL/GenBank/DDBJ whole genome shotgun (WGS) entry which is preliminary data.</text>
</comment>
<protein>
    <submittedName>
        <fullName evidence="1">Uncharacterized protein</fullName>
    </submittedName>
</protein>
<dbReference type="EMBL" id="BRPK01000009">
    <property type="protein sequence ID" value="GLB40832.1"/>
    <property type="molecule type" value="Genomic_DNA"/>
</dbReference>
<evidence type="ECO:0000313" key="2">
    <source>
        <dbReference type="Proteomes" id="UP001063166"/>
    </source>
</evidence>
<dbReference type="AlphaFoldDB" id="A0A9P3PT24"/>
<sequence>MWRWGVGKTDRDVSGRYGVTQSHHSRKVCVQILLLTATLPRLIQIGAPARNLLACFTASRTLLFYFKAIIQFEQGGFHPTFYAFPIYCGDRPHNHRIRLTFAAHRCRI</sequence>
<keyword evidence="2" id="KW-1185">Reference proteome</keyword>